<name>A0A7U2ICW7_PHANO</name>
<proteinExistence type="predicted"/>
<dbReference type="VEuPathDB" id="FungiDB:JI435_424450"/>
<evidence type="ECO:0000313" key="2">
    <source>
        <dbReference type="Proteomes" id="UP000663193"/>
    </source>
</evidence>
<reference evidence="2" key="1">
    <citation type="journal article" date="2021" name="BMC Genomics">
        <title>Chromosome-level genome assembly and manually-curated proteome of model necrotroph Parastagonospora nodorum Sn15 reveals a genome-wide trove of candidate effector homologs, and redundancy of virulence-related functions within an accessory chromosome.</title>
        <authorList>
            <person name="Bertazzoni S."/>
            <person name="Jones D.A.B."/>
            <person name="Phan H.T."/>
            <person name="Tan K.-C."/>
            <person name="Hane J.K."/>
        </authorList>
    </citation>
    <scope>NUCLEOTIDE SEQUENCE [LARGE SCALE GENOMIC DNA]</scope>
    <source>
        <strain evidence="2">SN15 / ATCC MYA-4574 / FGSC 10173)</strain>
    </source>
</reference>
<accession>A0A7U2ICW7</accession>
<dbReference type="EMBL" id="CP069044">
    <property type="protein sequence ID" value="QRD07478.1"/>
    <property type="molecule type" value="Genomic_DNA"/>
</dbReference>
<dbReference type="AlphaFoldDB" id="A0A7U2ICW7"/>
<sequence>MCSPRPMRQFGRYGRYLKSVCSPYASLHLFGARGTASDSAKGALAWWWPQALHGVTGVKRFGPTSR</sequence>
<gene>
    <name evidence="1" type="ORF">JI435_424450</name>
</gene>
<evidence type="ECO:0000313" key="1">
    <source>
        <dbReference type="EMBL" id="QRD07478.1"/>
    </source>
</evidence>
<protein>
    <submittedName>
        <fullName evidence="1">Uncharacterized protein</fullName>
    </submittedName>
</protein>
<keyword evidence="2" id="KW-1185">Reference proteome</keyword>
<dbReference type="Proteomes" id="UP000663193">
    <property type="component" value="Chromosome 22"/>
</dbReference>
<dbReference type="OrthoDB" id="5430106at2759"/>
<organism evidence="1 2">
    <name type="scientific">Phaeosphaeria nodorum (strain SN15 / ATCC MYA-4574 / FGSC 10173)</name>
    <name type="common">Glume blotch fungus</name>
    <name type="synonym">Parastagonospora nodorum</name>
    <dbReference type="NCBI Taxonomy" id="321614"/>
    <lineage>
        <taxon>Eukaryota</taxon>
        <taxon>Fungi</taxon>
        <taxon>Dikarya</taxon>
        <taxon>Ascomycota</taxon>
        <taxon>Pezizomycotina</taxon>
        <taxon>Dothideomycetes</taxon>
        <taxon>Pleosporomycetidae</taxon>
        <taxon>Pleosporales</taxon>
        <taxon>Pleosporineae</taxon>
        <taxon>Phaeosphaeriaceae</taxon>
        <taxon>Parastagonospora</taxon>
    </lineage>
</organism>